<name>A0A8J3NIL7_9ACTN</name>
<dbReference type="InterPro" id="IPR016185">
    <property type="entry name" value="PreATP-grasp_dom_sf"/>
</dbReference>
<keyword evidence="4" id="KW-0067">ATP-binding</keyword>
<dbReference type="Proteomes" id="UP000601223">
    <property type="component" value="Unassembled WGS sequence"/>
</dbReference>
<dbReference type="GO" id="GO:0005524">
    <property type="term" value="F:ATP binding"/>
    <property type="evidence" value="ECO:0007669"/>
    <property type="project" value="UniProtKB-KW"/>
</dbReference>
<proteinExistence type="predicted"/>
<evidence type="ECO:0000313" key="8">
    <source>
        <dbReference type="Proteomes" id="UP000601223"/>
    </source>
</evidence>
<evidence type="ECO:0000256" key="2">
    <source>
        <dbReference type="ARBA" id="ARBA00022723"/>
    </source>
</evidence>
<evidence type="ECO:0000313" key="7">
    <source>
        <dbReference type="EMBL" id="GIF79490.1"/>
    </source>
</evidence>
<evidence type="ECO:0000256" key="4">
    <source>
        <dbReference type="ARBA" id="ARBA00022840"/>
    </source>
</evidence>
<reference evidence="7 8" key="1">
    <citation type="submission" date="2021-01" db="EMBL/GenBank/DDBJ databases">
        <title>Whole genome shotgun sequence of Catellatospora bangladeshensis NBRC 107357.</title>
        <authorList>
            <person name="Komaki H."/>
            <person name="Tamura T."/>
        </authorList>
    </citation>
    <scope>NUCLEOTIDE SEQUENCE [LARGE SCALE GENOMIC DNA]</scope>
    <source>
        <strain evidence="7 8">NBRC 107357</strain>
    </source>
</reference>
<comment type="caution">
    <text evidence="7">The sequence shown here is derived from an EMBL/GenBank/DDBJ whole genome shotgun (WGS) entry which is preliminary data.</text>
</comment>
<dbReference type="InterPro" id="IPR005494">
    <property type="entry name" value="GSPS_pre-ATP-grasp-like_dom"/>
</dbReference>
<dbReference type="Gene3D" id="3.30.1490.330">
    <property type="match status" value="1"/>
</dbReference>
<evidence type="ECO:0000256" key="5">
    <source>
        <dbReference type="ARBA" id="ARBA00022842"/>
    </source>
</evidence>
<protein>
    <submittedName>
        <fullName evidence="7">Putative glutathionylspermidine synthase</fullName>
    </submittedName>
</protein>
<keyword evidence="3" id="KW-0547">Nucleotide-binding</keyword>
<dbReference type="SUPFAM" id="SSF52440">
    <property type="entry name" value="PreATP-grasp domain"/>
    <property type="match status" value="1"/>
</dbReference>
<dbReference type="AlphaFoldDB" id="A0A8J3NIL7"/>
<evidence type="ECO:0000259" key="6">
    <source>
        <dbReference type="Pfam" id="PF03738"/>
    </source>
</evidence>
<dbReference type="GO" id="GO:0016874">
    <property type="term" value="F:ligase activity"/>
    <property type="evidence" value="ECO:0007669"/>
    <property type="project" value="UniProtKB-KW"/>
</dbReference>
<dbReference type="GO" id="GO:0046872">
    <property type="term" value="F:metal ion binding"/>
    <property type="evidence" value="ECO:0007669"/>
    <property type="project" value="UniProtKB-KW"/>
</dbReference>
<accession>A0A8J3NIL7</accession>
<dbReference type="EMBL" id="BONF01000005">
    <property type="protein sequence ID" value="GIF79490.1"/>
    <property type="molecule type" value="Genomic_DNA"/>
</dbReference>
<evidence type="ECO:0000256" key="3">
    <source>
        <dbReference type="ARBA" id="ARBA00022741"/>
    </source>
</evidence>
<dbReference type="Pfam" id="PF03738">
    <property type="entry name" value="GSP_synth"/>
    <property type="match status" value="1"/>
</dbReference>
<dbReference type="RefSeq" id="WP_203741948.1">
    <property type="nucleotide sequence ID" value="NZ_BONF01000005.1"/>
</dbReference>
<evidence type="ECO:0000256" key="1">
    <source>
        <dbReference type="ARBA" id="ARBA00022598"/>
    </source>
</evidence>
<feature type="domain" description="Glutathionylspermidine synthase pre-ATP-grasp-like" evidence="6">
    <location>
        <begin position="12"/>
        <end position="382"/>
    </location>
</feature>
<organism evidence="7 8">
    <name type="scientific">Catellatospora bangladeshensis</name>
    <dbReference type="NCBI Taxonomy" id="310355"/>
    <lineage>
        <taxon>Bacteria</taxon>
        <taxon>Bacillati</taxon>
        <taxon>Actinomycetota</taxon>
        <taxon>Actinomycetes</taxon>
        <taxon>Micromonosporales</taxon>
        <taxon>Micromonosporaceae</taxon>
        <taxon>Catellatospora</taxon>
    </lineage>
</organism>
<keyword evidence="2" id="KW-0479">Metal-binding</keyword>
<keyword evidence="5" id="KW-0460">Magnesium</keyword>
<sequence length="388" mass="44271">MRRHQIEPRPDWRETVRAQGMLYSDTKLDDGATTPYWDESACYSFTLDEVLRLEEATEELHRMCLAAAAHVVERGRFAEFGIPEWARAEVSRVWREQPPTLYGRFDLWYDGSGPPKMLEYNADTPTSLIEASIIQWFWLTDTRPGLDQWNSMHERLIEGWRGLAPRFAEGPVYFAWSNLEETFEDLMTVGYLADTAHQAGLDVRVTPMLDIAWDGRRFRDSAGDPINTIFKLYPWEWMVAEPYGRLALDPGTPTTWIEPAWKLLLSNKALLAVLWELYPGHELLLPAYLDGPRDMTEYVAKALLGREGANVRIVTAQGEQFTDGIYGEGGHCFQEFRALPSFDGNHVVLGSWMIDGEAAGLGLRESTKLITDGHARFIPHYVDTPRTP</sequence>
<keyword evidence="8" id="KW-1185">Reference proteome</keyword>
<dbReference type="SUPFAM" id="SSF56059">
    <property type="entry name" value="Glutathione synthetase ATP-binding domain-like"/>
    <property type="match status" value="1"/>
</dbReference>
<gene>
    <name evidence="7" type="ORF">Cba03nite_08390</name>
</gene>
<keyword evidence="1" id="KW-0436">Ligase</keyword>